<evidence type="ECO:0000313" key="3">
    <source>
        <dbReference type="Proteomes" id="UP001457282"/>
    </source>
</evidence>
<keyword evidence="3" id="KW-1185">Reference proteome</keyword>
<reference evidence="2 3" key="1">
    <citation type="journal article" date="2023" name="G3 (Bethesda)">
        <title>A chromosome-length genome assembly and annotation of blackberry (Rubus argutus, cv. 'Hillquist').</title>
        <authorList>
            <person name="Bruna T."/>
            <person name="Aryal R."/>
            <person name="Dudchenko O."/>
            <person name="Sargent D.J."/>
            <person name="Mead D."/>
            <person name="Buti M."/>
            <person name="Cavallini A."/>
            <person name="Hytonen T."/>
            <person name="Andres J."/>
            <person name="Pham M."/>
            <person name="Weisz D."/>
            <person name="Mascagni F."/>
            <person name="Usai G."/>
            <person name="Natali L."/>
            <person name="Bassil N."/>
            <person name="Fernandez G.E."/>
            <person name="Lomsadze A."/>
            <person name="Armour M."/>
            <person name="Olukolu B."/>
            <person name="Poorten T."/>
            <person name="Britton C."/>
            <person name="Davik J."/>
            <person name="Ashrafi H."/>
            <person name="Aiden E.L."/>
            <person name="Borodovsky M."/>
            <person name="Worthington M."/>
        </authorList>
    </citation>
    <scope>NUCLEOTIDE SEQUENCE [LARGE SCALE GENOMIC DNA]</scope>
    <source>
        <strain evidence="2">PI 553951</strain>
    </source>
</reference>
<comment type="caution">
    <text evidence="2">The sequence shown here is derived from an EMBL/GenBank/DDBJ whole genome shotgun (WGS) entry which is preliminary data.</text>
</comment>
<dbReference type="Proteomes" id="UP001457282">
    <property type="component" value="Unassembled WGS sequence"/>
</dbReference>
<organism evidence="2 3">
    <name type="scientific">Rubus argutus</name>
    <name type="common">Southern blackberry</name>
    <dbReference type="NCBI Taxonomy" id="59490"/>
    <lineage>
        <taxon>Eukaryota</taxon>
        <taxon>Viridiplantae</taxon>
        <taxon>Streptophyta</taxon>
        <taxon>Embryophyta</taxon>
        <taxon>Tracheophyta</taxon>
        <taxon>Spermatophyta</taxon>
        <taxon>Magnoliopsida</taxon>
        <taxon>eudicotyledons</taxon>
        <taxon>Gunneridae</taxon>
        <taxon>Pentapetalae</taxon>
        <taxon>rosids</taxon>
        <taxon>fabids</taxon>
        <taxon>Rosales</taxon>
        <taxon>Rosaceae</taxon>
        <taxon>Rosoideae</taxon>
        <taxon>Rosoideae incertae sedis</taxon>
        <taxon>Rubus</taxon>
    </lineage>
</organism>
<dbReference type="EMBL" id="JBEDUW010000208">
    <property type="protein sequence ID" value="KAK9903795.1"/>
    <property type="molecule type" value="Genomic_DNA"/>
</dbReference>
<sequence>MPEPHSNNGVKTPTLNQKLRVLAKTSKKSSNSPFRGGEAAKNGGNGPLKFATLSAGLVSGWVPTTPLRMLQRPMRKGGSTSKKCSLWPLLRRPAPALRKQHHLLFCRRLSVGHNAQQPAVSSEEDSDCVYSQSLLHSVLDVETCASNNIHSAVI</sequence>
<feature type="region of interest" description="Disordered" evidence="1">
    <location>
        <begin position="1"/>
        <end position="45"/>
    </location>
</feature>
<dbReference type="AlphaFoldDB" id="A0AAW1VMZ3"/>
<proteinExistence type="predicted"/>
<gene>
    <name evidence="2" type="ORF">M0R45_000905</name>
</gene>
<accession>A0AAW1VMZ3</accession>
<evidence type="ECO:0000256" key="1">
    <source>
        <dbReference type="SAM" id="MobiDB-lite"/>
    </source>
</evidence>
<name>A0AAW1VMZ3_RUBAR</name>
<feature type="compositionally biased region" description="Polar residues" evidence="1">
    <location>
        <begin position="1"/>
        <end position="17"/>
    </location>
</feature>
<protein>
    <submittedName>
        <fullName evidence="2">Uncharacterized protein</fullName>
    </submittedName>
</protein>
<evidence type="ECO:0000313" key="2">
    <source>
        <dbReference type="EMBL" id="KAK9903795.1"/>
    </source>
</evidence>